<gene>
    <name evidence="2" type="ORF">SCLCIDRAFT_1140750</name>
</gene>
<reference evidence="2 3" key="1">
    <citation type="submission" date="2014-04" db="EMBL/GenBank/DDBJ databases">
        <authorList>
            <consortium name="DOE Joint Genome Institute"/>
            <person name="Kuo A."/>
            <person name="Kohler A."/>
            <person name="Nagy L.G."/>
            <person name="Floudas D."/>
            <person name="Copeland A."/>
            <person name="Barry K.W."/>
            <person name="Cichocki N."/>
            <person name="Veneault-Fourrey C."/>
            <person name="LaButti K."/>
            <person name="Lindquist E.A."/>
            <person name="Lipzen A."/>
            <person name="Lundell T."/>
            <person name="Morin E."/>
            <person name="Murat C."/>
            <person name="Sun H."/>
            <person name="Tunlid A."/>
            <person name="Henrissat B."/>
            <person name="Grigoriev I.V."/>
            <person name="Hibbett D.S."/>
            <person name="Martin F."/>
            <person name="Nordberg H.P."/>
            <person name="Cantor M.N."/>
            <person name="Hua S.X."/>
        </authorList>
    </citation>
    <scope>NUCLEOTIDE SEQUENCE [LARGE SCALE GENOMIC DNA]</scope>
    <source>
        <strain evidence="2 3">Foug A</strain>
    </source>
</reference>
<dbReference type="Proteomes" id="UP000053989">
    <property type="component" value="Unassembled WGS sequence"/>
</dbReference>
<dbReference type="AlphaFoldDB" id="A0A0C3DMT5"/>
<dbReference type="InParanoid" id="A0A0C3DMT5"/>
<dbReference type="HOGENOM" id="CLU_2759318_0_0_1"/>
<reference evidence="3" key="2">
    <citation type="submission" date="2015-01" db="EMBL/GenBank/DDBJ databases">
        <title>Evolutionary Origins and Diversification of the Mycorrhizal Mutualists.</title>
        <authorList>
            <consortium name="DOE Joint Genome Institute"/>
            <consortium name="Mycorrhizal Genomics Consortium"/>
            <person name="Kohler A."/>
            <person name="Kuo A."/>
            <person name="Nagy L.G."/>
            <person name="Floudas D."/>
            <person name="Copeland A."/>
            <person name="Barry K.W."/>
            <person name="Cichocki N."/>
            <person name="Veneault-Fourrey C."/>
            <person name="LaButti K."/>
            <person name="Lindquist E.A."/>
            <person name="Lipzen A."/>
            <person name="Lundell T."/>
            <person name="Morin E."/>
            <person name="Murat C."/>
            <person name="Riley R."/>
            <person name="Ohm R."/>
            <person name="Sun H."/>
            <person name="Tunlid A."/>
            <person name="Henrissat B."/>
            <person name="Grigoriev I.V."/>
            <person name="Hibbett D.S."/>
            <person name="Martin F."/>
        </authorList>
    </citation>
    <scope>NUCLEOTIDE SEQUENCE [LARGE SCALE GENOMIC DNA]</scope>
    <source>
        <strain evidence="3">Foug A</strain>
    </source>
</reference>
<protein>
    <submittedName>
        <fullName evidence="2">Uncharacterized protein</fullName>
    </submittedName>
</protein>
<evidence type="ECO:0000313" key="2">
    <source>
        <dbReference type="EMBL" id="KIM57346.1"/>
    </source>
</evidence>
<evidence type="ECO:0000256" key="1">
    <source>
        <dbReference type="SAM" id="MobiDB-lite"/>
    </source>
</evidence>
<accession>A0A0C3DMT5</accession>
<evidence type="ECO:0000313" key="3">
    <source>
        <dbReference type="Proteomes" id="UP000053989"/>
    </source>
</evidence>
<sequence length="70" mass="7934">MGSGRSIRYSCRCPSHRRSSQYRNPDHPIDVTSTSHSPGLMHSNFKNRRLAYQGKSQWSSPIDGALSQTR</sequence>
<feature type="region of interest" description="Disordered" evidence="1">
    <location>
        <begin position="1"/>
        <end position="43"/>
    </location>
</feature>
<dbReference type="EMBL" id="KN822102">
    <property type="protein sequence ID" value="KIM57346.1"/>
    <property type="molecule type" value="Genomic_DNA"/>
</dbReference>
<keyword evidence="3" id="KW-1185">Reference proteome</keyword>
<proteinExistence type="predicted"/>
<organism evidence="2 3">
    <name type="scientific">Scleroderma citrinum Foug A</name>
    <dbReference type="NCBI Taxonomy" id="1036808"/>
    <lineage>
        <taxon>Eukaryota</taxon>
        <taxon>Fungi</taxon>
        <taxon>Dikarya</taxon>
        <taxon>Basidiomycota</taxon>
        <taxon>Agaricomycotina</taxon>
        <taxon>Agaricomycetes</taxon>
        <taxon>Agaricomycetidae</taxon>
        <taxon>Boletales</taxon>
        <taxon>Sclerodermatineae</taxon>
        <taxon>Sclerodermataceae</taxon>
        <taxon>Scleroderma</taxon>
    </lineage>
</organism>
<name>A0A0C3DMT5_9AGAM</name>